<evidence type="ECO:0000256" key="5">
    <source>
        <dbReference type="SAM" id="Coils"/>
    </source>
</evidence>
<organism evidence="7 8">
    <name type="scientific">Hibiscus trionum</name>
    <name type="common">Flower of an hour</name>
    <dbReference type="NCBI Taxonomy" id="183268"/>
    <lineage>
        <taxon>Eukaryota</taxon>
        <taxon>Viridiplantae</taxon>
        <taxon>Streptophyta</taxon>
        <taxon>Embryophyta</taxon>
        <taxon>Tracheophyta</taxon>
        <taxon>Spermatophyta</taxon>
        <taxon>Magnoliopsida</taxon>
        <taxon>eudicotyledons</taxon>
        <taxon>Gunneridae</taxon>
        <taxon>Pentapetalae</taxon>
        <taxon>rosids</taxon>
        <taxon>malvids</taxon>
        <taxon>Malvales</taxon>
        <taxon>Malvaceae</taxon>
        <taxon>Malvoideae</taxon>
        <taxon>Hibiscus</taxon>
    </lineage>
</organism>
<reference evidence="7" key="1">
    <citation type="submission" date="2023-05" db="EMBL/GenBank/DDBJ databases">
        <title>Genome and transcriptome analyses reveal genes involved in the formation of fine ridges on petal epidermal cells in Hibiscus trionum.</title>
        <authorList>
            <person name="Koshimizu S."/>
            <person name="Masuda S."/>
            <person name="Ishii T."/>
            <person name="Shirasu K."/>
            <person name="Hoshino A."/>
            <person name="Arita M."/>
        </authorList>
    </citation>
    <scope>NUCLEOTIDE SEQUENCE</scope>
    <source>
        <strain evidence="7">Hamamatsu line</strain>
    </source>
</reference>
<dbReference type="AlphaFoldDB" id="A0A9W7M4P8"/>
<keyword evidence="8" id="KW-1185">Reference proteome</keyword>
<evidence type="ECO:0000256" key="4">
    <source>
        <dbReference type="ARBA" id="ARBA00023242"/>
    </source>
</evidence>
<dbReference type="InterPro" id="IPR011598">
    <property type="entry name" value="bHLH_dom"/>
</dbReference>
<feature type="domain" description="BHLH" evidence="6">
    <location>
        <begin position="10"/>
        <end position="60"/>
    </location>
</feature>
<evidence type="ECO:0000256" key="2">
    <source>
        <dbReference type="ARBA" id="ARBA00023015"/>
    </source>
</evidence>
<dbReference type="InterPro" id="IPR036638">
    <property type="entry name" value="HLH_DNA-bd_sf"/>
</dbReference>
<dbReference type="Proteomes" id="UP001165190">
    <property type="component" value="Unassembled WGS sequence"/>
</dbReference>
<dbReference type="EMBL" id="BSYR01000022">
    <property type="protein sequence ID" value="GMI87783.1"/>
    <property type="molecule type" value="Genomic_DNA"/>
</dbReference>
<dbReference type="GO" id="GO:0090575">
    <property type="term" value="C:RNA polymerase II transcription regulator complex"/>
    <property type="evidence" value="ECO:0007669"/>
    <property type="project" value="TreeGrafter"/>
</dbReference>
<sequence length="137" mass="15653">MADRPNPISLSRTNRNLFERERRSQLRELFSRLFSLLPPHPTKMSMPELVEHATVHVKQLQEHVEELKRRKVQLEGLNRQELRAAGDETIISPVLKITDSESTMEVNLIVGTGTKIALCNIVTVGNPTDPTHPLWRT</sequence>
<gene>
    <name evidence="7" type="ORF">HRI_002447600</name>
</gene>
<accession>A0A9W7M4P8</accession>
<evidence type="ECO:0000313" key="8">
    <source>
        <dbReference type="Proteomes" id="UP001165190"/>
    </source>
</evidence>
<feature type="coiled-coil region" evidence="5">
    <location>
        <begin position="50"/>
        <end position="84"/>
    </location>
</feature>
<dbReference type="GO" id="GO:0000981">
    <property type="term" value="F:DNA-binding transcription factor activity, RNA polymerase II-specific"/>
    <property type="evidence" value="ECO:0007669"/>
    <property type="project" value="TreeGrafter"/>
</dbReference>
<keyword evidence="2" id="KW-0805">Transcription regulation</keyword>
<dbReference type="PANTHER" id="PTHR13935">
    <property type="entry name" value="ACHAETE-SCUTE TRANSCRIPTION FACTOR-RELATED"/>
    <property type="match status" value="1"/>
</dbReference>
<dbReference type="PANTHER" id="PTHR13935:SF118">
    <property type="entry name" value="BHLH DOMAIN-CONTAINING PROTEIN"/>
    <property type="match status" value="1"/>
</dbReference>
<comment type="subcellular location">
    <subcellularLocation>
        <location evidence="1">Nucleus</location>
    </subcellularLocation>
</comment>
<evidence type="ECO:0000256" key="3">
    <source>
        <dbReference type="ARBA" id="ARBA00023163"/>
    </source>
</evidence>
<dbReference type="Gene3D" id="4.10.280.10">
    <property type="entry name" value="Helix-loop-helix DNA-binding domain"/>
    <property type="match status" value="1"/>
</dbReference>
<dbReference type="GO" id="GO:0046983">
    <property type="term" value="F:protein dimerization activity"/>
    <property type="evidence" value="ECO:0007669"/>
    <property type="project" value="InterPro"/>
</dbReference>
<dbReference type="InterPro" id="IPR015660">
    <property type="entry name" value="MASH1/Ascl1a-like"/>
</dbReference>
<dbReference type="GO" id="GO:0000977">
    <property type="term" value="F:RNA polymerase II transcription regulatory region sequence-specific DNA binding"/>
    <property type="evidence" value="ECO:0007669"/>
    <property type="project" value="TreeGrafter"/>
</dbReference>
<evidence type="ECO:0000256" key="1">
    <source>
        <dbReference type="ARBA" id="ARBA00004123"/>
    </source>
</evidence>
<evidence type="ECO:0000259" key="6">
    <source>
        <dbReference type="PROSITE" id="PS50888"/>
    </source>
</evidence>
<keyword evidence="4" id="KW-0539">Nucleus</keyword>
<proteinExistence type="predicted"/>
<dbReference type="SUPFAM" id="SSF47459">
    <property type="entry name" value="HLH, helix-loop-helix DNA-binding domain"/>
    <property type="match status" value="1"/>
</dbReference>
<keyword evidence="5" id="KW-0175">Coiled coil</keyword>
<evidence type="ECO:0000313" key="7">
    <source>
        <dbReference type="EMBL" id="GMI87783.1"/>
    </source>
</evidence>
<keyword evidence="3" id="KW-0804">Transcription</keyword>
<name>A0A9W7M4P8_HIBTR</name>
<comment type="caution">
    <text evidence="7">The sequence shown here is derived from an EMBL/GenBank/DDBJ whole genome shotgun (WGS) entry which is preliminary data.</text>
</comment>
<dbReference type="SMART" id="SM00353">
    <property type="entry name" value="HLH"/>
    <property type="match status" value="1"/>
</dbReference>
<dbReference type="PROSITE" id="PS50888">
    <property type="entry name" value="BHLH"/>
    <property type="match status" value="1"/>
</dbReference>
<dbReference type="Pfam" id="PF00010">
    <property type="entry name" value="HLH"/>
    <property type="match status" value="1"/>
</dbReference>
<dbReference type="OrthoDB" id="1870484at2759"/>
<protein>
    <recommendedName>
        <fullName evidence="6">BHLH domain-containing protein</fullName>
    </recommendedName>
</protein>